<evidence type="ECO:0000313" key="3">
    <source>
        <dbReference type="Proteomes" id="UP000182975"/>
    </source>
</evidence>
<dbReference type="InterPro" id="IPR011733">
    <property type="entry name" value="CHP02185_IM"/>
</dbReference>
<keyword evidence="3" id="KW-1185">Reference proteome</keyword>
<evidence type="ECO:0000313" key="2">
    <source>
        <dbReference type="EMBL" id="SEP02840.1"/>
    </source>
</evidence>
<evidence type="ECO:0000256" key="1">
    <source>
        <dbReference type="SAM" id="Phobius"/>
    </source>
</evidence>
<keyword evidence="1" id="KW-0472">Membrane</keyword>
<dbReference type="NCBIfam" id="TIGR02185">
    <property type="entry name" value="Trep_Strep"/>
    <property type="match status" value="1"/>
</dbReference>
<accession>A0A172RXQ5</accession>
<feature type="transmembrane region" description="Helical" evidence="1">
    <location>
        <begin position="173"/>
        <end position="193"/>
    </location>
</feature>
<name>A0A172RXQ5_9ACTN</name>
<organism evidence="2 3">
    <name type="scientific">Denitrobacterium detoxificans</name>
    <dbReference type="NCBI Taxonomy" id="79604"/>
    <lineage>
        <taxon>Bacteria</taxon>
        <taxon>Bacillati</taxon>
        <taxon>Actinomycetota</taxon>
        <taxon>Coriobacteriia</taxon>
        <taxon>Eggerthellales</taxon>
        <taxon>Eggerthellaceae</taxon>
        <taxon>Denitrobacterium</taxon>
    </lineage>
</organism>
<dbReference type="KEGG" id="ddt:AAY81_03850"/>
<dbReference type="Proteomes" id="UP000182975">
    <property type="component" value="Unassembled WGS sequence"/>
</dbReference>
<feature type="transmembrane region" description="Helical" evidence="1">
    <location>
        <begin position="49"/>
        <end position="69"/>
    </location>
</feature>
<dbReference type="AlphaFoldDB" id="A0A172RXQ5"/>
<sequence>MSVNETVAGGSASKINTKLKPKDLITIGIFTAIYVVLSSIPGMLAIIPIFVPLAAVLVPLLGGIPVMYLIAKVHKFGALVILFTLVGLFMLVGGMGYFSLFTCIICAIIAELILRSGNYQSMRKATLAYAVTGMWIIGNFMPFVFTRDSFLAQQAANYGTDYANALSGLMSPWIIPLLVVVAFVSGLAGAAIGKRIYRKHFERAGIA</sequence>
<protein>
    <submittedName>
        <fullName evidence="2">DNA-3-methyladenine glycosylase III</fullName>
    </submittedName>
</protein>
<feature type="transmembrane region" description="Helical" evidence="1">
    <location>
        <begin position="76"/>
        <end position="92"/>
    </location>
</feature>
<proteinExistence type="predicted"/>
<dbReference type="OrthoDB" id="9781459at2"/>
<dbReference type="Pfam" id="PF09605">
    <property type="entry name" value="Trep_Strep"/>
    <property type="match status" value="1"/>
</dbReference>
<gene>
    <name evidence="2" type="ORF">SAMN02910314_01965</name>
</gene>
<dbReference type="STRING" id="79604.AAY81_03850"/>
<keyword evidence="1" id="KW-1133">Transmembrane helix</keyword>
<keyword evidence="1" id="KW-0812">Transmembrane</keyword>
<feature type="transmembrane region" description="Helical" evidence="1">
    <location>
        <begin position="24"/>
        <end position="43"/>
    </location>
</feature>
<dbReference type="EMBL" id="FOEC01000022">
    <property type="protein sequence ID" value="SEP02840.1"/>
    <property type="molecule type" value="Genomic_DNA"/>
</dbReference>
<dbReference type="RefSeq" id="WP_066661582.1">
    <property type="nucleotide sequence ID" value="NZ_CP011402.1"/>
</dbReference>
<feature type="transmembrane region" description="Helical" evidence="1">
    <location>
        <begin position="126"/>
        <end position="145"/>
    </location>
</feature>
<reference evidence="3" key="1">
    <citation type="submission" date="2016-10" db="EMBL/GenBank/DDBJ databases">
        <authorList>
            <person name="Varghese N."/>
        </authorList>
    </citation>
    <scope>NUCLEOTIDE SEQUENCE [LARGE SCALE GENOMIC DNA]</scope>
    <source>
        <strain evidence="3">DSM 21843</strain>
    </source>
</reference>